<evidence type="ECO:0000313" key="4">
    <source>
        <dbReference type="EMBL" id="CAF1539293.1"/>
    </source>
</evidence>
<dbReference type="InterPro" id="IPR003609">
    <property type="entry name" value="Pan_app"/>
</dbReference>
<dbReference type="SUPFAM" id="SSF51092">
    <property type="entry name" value="Vitelline membrane outer protein-I (VMO-I)"/>
    <property type="match status" value="1"/>
</dbReference>
<evidence type="ECO:0000256" key="1">
    <source>
        <dbReference type="ARBA" id="ARBA00022737"/>
    </source>
</evidence>
<feature type="non-terminal residue" evidence="4">
    <location>
        <position position="1"/>
    </location>
</feature>
<keyword evidence="2" id="KW-1015">Disulfide bond</keyword>
<evidence type="ECO:0000259" key="3">
    <source>
        <dbReference type="SMART" id="SM00223"/>
    </source>
</evidence>
<dbReference type="PANTHER" id="PTHR18841:SF0">
    <property type="entry name" value="VITELLINE MEMBRANE OUTER LAYER 1 HOMOLOG A-RELATED"/>
    <property type="match status" value="1"/>
</dbReference>
<feature type="domain" description="Apple" evidence="3">
    <location>
        <begin position="199"/>
        <end position="266"/>
    </location>
</feature>
<protein>
    <recommendedName>
        <fullName evidence="3">Apple domain-containing protein</fullName>
    </recommendedName>
</protein>
<evidence type="ECO:0000313" key="5">
    <source>
        <dbReference type="Proteomes" id="UP000663889"/>
    </source>
</evidence>
<sequence>MSDPNNGLCWLPILAAFYSASLDLIGIIPTQFIVYISEEITQQALDLTTGILLDTYVDNSGSTPHCGYKVCTLSGSDADKNVTIDLYSSSSNGIAISSPSGRATTDYKVYDYGTPGICPEFALKANWELNDADLIGPATQAPTAQACCTQCFMQWKCYSYTWNSVNKNCYMKKFSSGRGYANNIAQSGIRQSRAPYLAVQNNWNFGGNDLSNYVVNGYGACVEKCRNNIACKAFTLNKNTNVCYLKSGIGNGGYSASDGIAGYAGDYSVRFIRKPEWNLPGNDIMNTNNPLQVDSDGACASLCYLHGQCNSFSWNKNNRYCYLKNNIKDKYGEAYGSITSGILGLVLGYSVLATGSSTYGDYHNFEYCPKGSWAYGFQQRVEKPQGSGDDTALNAIRLYCKKKDGTVTGSISSYDGLWGDWSPNVYCLENNQFMASAVLKIELVIIFEDATGVNDFKSRCRDTATGYTGNGLLQANNGGSWGDWTSEETCPKGTAICAISSKFDHDGGDDEGMTQASFICCSLDECPPI</sequence>
<dbReference type="Pfam" id="PF00024">
    <property type="entry name" value="PAN_1"/>
    <property type="match status" value="2"/>
</dbReference>
<dbReference type="Proteomes" id="UP000663889">
    <property type="component" value="Unassembled WGS sequence"/>
</dbReference>
<name>A0A815VS18_9BILA</name>
<dbReference type="PANTHER" id="PTHR18841">
    <property type="entry name" value="VITELLINE MEMBRANE OUTER LAYER PROTEIN I-RELATED"/>
    <property type="match status" value="1"/>
</dbReference>
<dbReference type="AlphaFoldDB" id="A0A815VS18"/>
<dbReference type="CDD" id="cd01100">
    <property type="entry name" value="APPLE_Factor_XI_like"/>
    <property type="match status" value="1"/>
</dbReference>
<dbReference type="GO" id="GO:0006508">
    <property type="term" value="P:proteolysis"/>
    <property type="evidence" value="ECO:0007669"/>
    <property type="project" value="InterPro"/>
</dbReference>
<dbReference type="EMBL" id="CAJNOU010008608">
    <property type="protein sequence ID" value="CAF1539293.1"/>
    <property type="molecule type" value="Genomic_DNA"/>
</dbReference>
<feature type="domain" description="Apple" evidence="3">
    <location>
        <begin position="278"/>
        <end position="348"/>
    </location>
</feature>
<dbReference type="Pfam" id="PF14295">
    <property type="entry name" value="PAN_4"/>
    <property type="match status" value="1"/>
</dbReference>
<gene>
    <name evidence="4" type="ORF">SEV965_LOCUS38029</name>
</gene>
<comment type="caution">
    <text evidence="4">The sequence shown here is derived from an EMBL/GenBank/DDBJ whole genome shotgun (WGS) entry which is preliminary data.</text>
</comment>
<dbReference type="InterPro" id="IPR036706">
    <property type="entry name" value="VOMI_sf"/>
</dbReference>
<dbReference type="SUPFAM" id="SSF57414">
    <property type="entry name" value="Hairpin loop containing domain-like"/>
    <property type="match status" value="1"/>
</dbReference>
<evidence type="ECO:0000256" key="2">
    <source>
        <dbReference type="ARBA" id="ARBA00023157"/>
    </source>
</evidence>
<accession>A0A815VS18</accession>
<dbReference type="Gene3D" id="2.100.10.20">
    <property type="entry name" value="Vitelline membrane outer layer protein I (VOMI)"/>
    <property type="match status" value="1"/>
</dbReference>
<dbReference type="Pfam" id="PF03762">
    <property type="entry name" value="VOMI"/>
    <property type="match status" value="1"/>
</dbReference>
<dbReference type="InterPro" id="IPR000177">
    <property type="entry name" value="Apple"/>
</dbReference>
<feature type="domain" description="Apple" evidence="3">
    <location>
        <begin position="123"/>
        <end position="192"/>
    </location>
</feature>
<dbReference type="SMART" id="SM00223">
    <property type="entry name" value="APPLE"/>
    <property type="match status" value="3"/>
</dbReference>
<reference evidence="4" key="1">
    <citation type="submission" date="2021-02" db="EMBL/GenBank/DDBJ databases">
        <authorList>
            <person name="Nowell W R."/>
        </authorList>
    </citation>
    <scope>NUCLEOTIDE SEQUENCE</scope>
</reference>
<dbReference type="GO" id="GO:0005615">
    <property type="term" value="C:extracellular space"/>
    <property type="evidence" value="ECO:0007669"/>
    <property type="project" value="TreeGrafter"/>
</dbReference>
<organism evidence="4 5">
    <name type="scientific">Rotaria sordida</name>
    <dbReference type="NCBI Taxonomy" id="392033"/>
    <lineage>
        <taxon>Eukaryota</taxon>
        <taxon>Metazoa</taxon>
        <taxon>Spiralia</taxon>
        <taxon>Gnathifera</taxon>
        <taxon>Rotifera</taxon>
        <taxon>Eurotatoria</taxon>
        <taxon>Bdelloidea</taxon>
        <taxon>Philodinida</taxon>
        <taxon>Philodinidae</taxon>
        <taxon>Rotaria</taxon>
    </lineage>
</organism>
<proteinExistence type="predicted"/>
<dbReference type="Gene3D" id="3.50.4.10">
    <property type="entry name" value="Hepatocyte Growth Factor"/>
    <property type="match status" value="3"/>
</dbReference>
<dbReference type="InterPro" id="IPR005515">
    <property type="entry name" value="VOMI"/>
</dbReference>
<keyword evidence="1" id="KW-0677">Repeat</keyword>